<dbReference type="Pfam" id="PF04397">
    <property type="entry name" value="LytTR"/>
    <property type="match status" value="1"/>
</dbReference>
<keyword evidence="1" id="KW-0597">Phosphoprotein</keyword>
<dbReference type="InterPro" id="IPR011006">
    <property type="entry name" value="CheY-like_superfamily"/>
</dbReference>
<dbReference type="PROSITE" id="PS50930">
    <property type="entry name" value="HTH_LYTTR"/>
    <property type="match status" value="1"/>
</dbReference>
<feature type="domain" description="HTH LytTR-type" evidence="3">
    <location>
        <begin position="134"/>
        <end position="233"/>
    </location>
</feature>
<dbReference type="SUPFAM" id="SSF52172">
    <property type="entry name" value="CheY-like"/>
    <property type="match status" value="1"/>
</dbReference>
<reference evidence="4" key="2">
    <citation type="submission" date="2021-09" db="EMBL/GenBank/DDBJ databases">
        <authorList>
            <person name="Gilroy R."/>
        </authorList>
    </citation>
    <scope>NUCLEOTIDE SEQUENCE</scope>
    <source>
        <strain evidence="4">ChiGjej2B2-7701</strain>
    </source>
</reference>
<dbReference type="Gene3D" id="3.40.50.2300">
    <property type="match status" value="1"/>
</dbReference>
<dbReference type="InterPro" id="IPR046947">
    <property type="entry name" value="LytR-like"/>
</dbReference>
<proteinExistence type="predicted"/>
<dbReference type="PANTHER" id="PTHR37299">
    <property type="entry name" value="TRANSCRIPTIONAL REGULATOR-RELATED"/>
    <property type="match status" value="1"/>
</dbReference>
<reference evidence="4" key="1">
    <citation type="journal article" date="2021" name="PeerJ">
        <title>Extensive microbial diversity within the chicken gut microbiome revealed by metagenomics and culture.</title>
        <authorList>
            <person name="Gilroy R."/>
            <person name="Ravi A."/>
            <person name="Getino M."/>
            <person name="Pursley I."/>
            <person name="Horton D.L."/>
            <person name="Alikhan N.F."/>
            <person name="Baker D."/>
            <person name="Gharbi K."/>
            <person name="Hall N."/>
            <person name="Watson M."/>
            <person name="Adriaenssens E.M."/>
            <person name="Foster-Nyarko E."/>
            <person name="Jarju S."/>
            <person name="Secka A."/>
            <person name="Antonio M."/>
            <person name="Oren A."/>
            <person name="Chaudhuri R.R."/>
            <person name="La Ragione R."/>
            <person name="Hildebrand F."/>
            <person name="Pallen M.J."/>
        </authorList>
    </citation>
    <scope>NUCLEOTIDE SEQUENCE</scope>
    <source>
        <strain evidence="4">ChiGjej2B2-7701</strain>
    </source>
</reference>
<evidence type="ECO:0000256" key="1">
    <source>
        <dbReference type="PROSITE-ProRule" id="PRU00169"/>
    </source>
</evidence>
<dbReference type="InterPro" id="IPR001789">
    <property type="entry name" value="Sig_transdc_resp-reg_receiver"/>
</dbReference>
<dbReference type="PANTHER" id="PTHR37299:SF1">
    <property type="entry name" value="STAGE 0 SPORULATION PROTEIN A HOMOLOG"/>
    <property type="match status" value="1"/>
</dbReference>
<feature type="domain" description="Response regulatory" evidence="2">
    <location>
        <begin position="3"/>
        <end position="123"/>
    </location>
</feature>
<sequence length="239" mass="26966">MIEIAVCDDERPSLERSSEQARSSAARLRLQADVVPYTRSDALLYDIIEDGAHFDLLLLDIEMPNVDGMDLAAQIKPHLPDAKIIFITSHTEYAIDAFELSVFRYVPKSDIDQRLPRALDDALRIIAVDADRAFAFERAGRMERIAYRAMDYIDRSGKDCVIHHAGSESRVRMSLQELVCALDSDEFIFTDRGIVVNLTKVKRVRGQSALLLDGTELPISRGRLKETKRALAVFWGSKL</sequence>
<accession>A0A921IP51</accession>
<keyword evidence="4" id="KW-0238">DNA-binding</keyword>
<dbReference type="PROSITE" id="PS50110">
    <property type="entry name" value="RESPONSE_REGULATORY"/>
    <property type="match status" value="1"/>
</dbReference>
<dbReference type="Gene3D" id="2.40.50.1020">
    <property type="entry name" value="LytTr DNA-binding domain"/>
    <property type="match status" value="1"/>
</dbReference>
<dbReference type="EMBL" id="DYVF01000041">
    <property type="protein sequence ID" value="HJG30980.1"/>
    <property type="molecule type" value="Genomic_DNA"/>
</dbReference>
<dbReference type="GO" id="GO:0000156">
    <property type="term" value="F:phosphorelay response regulator activity"/>
    <property type="evidence" value="ECO:0007669"/>
    <property type="project" value="InterPro"/>
</dbReference>
<evidence type="ECO:0000259" key="2">
    <source>
        <dbReference type="PROSITE" id="PS50110"/>
    </source>
</evidence>
<dbReference type="GO" id="GO:0003677">
    <property type="term" value="F:DNA binding"/>
    <property type="evidence" value="ECO:0007669"/>
    <property type="project" value="UniProtKB-KW"/>
</dbReference>
<organism evidence="4 5">
    <name type="scientific">Collinsella ihumii</name>
    <dbReference type="NCBI Taxonomy" id="1720204"/>
    <lineage>
        <taxon>Bacteria</taxon>
        <taxon>Bacillati</taxon>
        <taxon>Actinomycetota</taxon>
        <taxon>Coriobacteriia</taxon>
        <taxon>Coriobacteriales</taxon>
        <taxon>Coriobacteriaceae</taxon>
        <taxon>Collinsella</taxon>
    </lineage>
</organism>
<evidence type="ECO:0000259" key="3">
    <source>
        <dbReference type="PROSITE" id="PS50930"/>
    </source>
</evidence>
<dbReference type="Proteomes" id="UP000746751">
    <property type="component" value="Unassembled WGS sequence"/>
</dbReference>
<dbReference type="AlphaFoldDB" id="A0A921IP51"/>
<comment type="caution">
    <text evidence="4">The sequence shown here is derived from an EMBL/GenBank/DDBJ whole genome shotgun (WGS) entry which is preliminary data.</text>
</comment>
<protein>
    <submittedName>
        <fullName evidence="4">LytTR family DNA-binding domain-containing protein</fullName>
    </submittedName>
</protein>
<gene>
    <name evidence="4" type="ORF">K8U80_06245</name>
</gene>
<dbReference type="SMART" id="SM00850">
    <property type="entry name" value="LytTR"/>
    <property type="match status" value="1"/>
</dbReference>
<evidence type="ECO:0000313" key="4">
    <source>
        <dbReference type="EMBL" id="HJG30980.1"/>
    </source>
</evidence>
<name>A0A921IP51_9ACTN</name>
<dbReference type="InterPro" id="IPR007492">
    <property type="entry name" value="LytTR_DNA-bd_dom"/>
</dbReference>
<dbReference type="SMART" id="SM00448">
    <property type="entry name" value="REC"/>
    <property type="match status" value="1"/>
</dbReference>
<feature type="modified residue" description="4-aspartylphosphate" evidence="1">
    <location>
        <position position="60"/>
    </location>
</feature>
<evidence type="ECO:0000313" key="5">
    <source>
        <dbReference type="Proteomes" id="UP000746751"/>
    </source>
</evidence>
<dbReference type="Pfam" id="PF00072">
    <property type="entry name" value="Response_reg"/>
    <property type="match status" value="1"/>
</dbReference>